<comment type="catalytic activity">
    <reaction evidence="21">
        <text>N(omega),N(omega)-dimethyl-L-arginine + oxaloacetate = 5-(3,3-dimethylguanidino)-2-oxopentanoate + L-aspartate</text>
        <dbReference type="Rhea" id="RHEA:77343"/>
        <dbReference type="ChEBI" id="CHEBI:16452"/>
        <dbReference type="ChEBI" id="CHEBI:29991"/>
        <dbReference type="ChEBI" id="CHEBI:58326"/>
        <dbReference type="ChEBI" id="CHEBI:197301"/>
    </reaction>
</comment>
<evidence type="ECO:0000256" key="36">
    <source>
        <dbReference type="ARBA" id="ARBA00048916"/>
    </source>
</evidence>
<comment type="catalytic activity">
    <reaction evidence="26">
        <text>3-oxopropanoate + L-alanine = beta-alanine + pyruvate</text>
        <dbReference type="Rhea" id="RHEA:14077"/>
        <dbReference type="ChEBI" id="CHEBI:15361"/>
        <dbReference type="ChEBI" id="CHEBI:33190"/>
        <dbReference type="ChEBI" id="CHEBI:57966"/>
        <dbReference type="ChEBI" id="CHEBI:57972"/>
        <dbReference type="EC" id="2.6.1.18"/>
    </reaction>
    <physiologicalReaction direction="right-to-left" evidence="26">
        <dbReference type="Rhea" id="RHEA:14079"/>
    </physiologicalReaction>
</comment>
<comment type="catalytic activity">
    <reaction evidence="33">
        <text>2-oxohexanoate + N(omega),N(omega)-dimethyl-L-arginine = L-2-aminohexanoate + 5-(3,3-dimethylguanidino)-2-oxopentanoate</text>
        <dbReference type="Rhea" id="RHEA:77363"/>
        <dbReference type="ChEBI" id="CHEBI:35177"/>
        <dbReference type="ChEBI" id="CHEBI:58326"/>
        <dbReference type="ChEBI" id="CHEBI:58455"/>
        <dbReference type="ChEBI" id="CHEBI:197301"/>
    </reaction>
</comment>
<comment type="catalytic activity">
    <reaction evidence="34">
        <text>N(omega),N(omega)-dimethyl-L-arginine + 2-oxobutanoate = 5-(3,3-dimethylguanidino)-2-oxopentanoate + (2S)-2-aminobutanoate</text>
        <dbReference type="Rhea" id="RHEA:77351"/>
        <dbReference type="ChEBI" id="CHEBI:16763"/>
        <dbReference type="ChEBI" id="CHEBI:58326"/>
        <dbReference type="ChEBI" id="CHEBI:74359"/>
        <dbReference type="ChEBI" id="CHEBI:197301"/>
    </reaction>
</comment>
<dbReference type="PROSITE" id="PS00600">
    <property type="entry name" value="AA_TRANSFER_CLASS_3"/>
    <property type="match status" value="1"/>
</dbReference>
<comment type="catalytic activity">
    <reaction evidence="27">
        <text>2-oxopentanoate + N(omega),N(omega)-dimethyl-L-arginine = 5-(3,3-dimethylguanidino)-2-oxopentanoate + L-2-aminopentanoate</text>
        <dbReference type="Rhea" id="RHEA:77359"/>
        <dbReference type="ChEBI" id="CHEBI:28644"/>
        <dbReference type="ChEBI" id="CHEBI:58326"/>
        <dbReference type="ChEBI" id="CHEBI:58441"/>
        <dbReference type="ChEBI" id="CHEBI:197301"/>
    </reaction>
</comment>
<evidence type="ECO:0000256" key="12">
    <source>
        <dbReference type="ARBA" id="ARBA00039130"/>
    </source>
</evidence>
<evidence type="ECO:0000256" key="13">
    <source>
        <dbReference type="ARBA" id="ARBA00039862"/>
    </source>
</evidence>
<accession>A0A131XCA0</accession>
<evidence type="ECO:0000313" key="40">
    <source>
        <dbReference type="EMBL" id="JAP63735.1"/>
    </source>
</evidence>
<comment type="catalytic activity">
    <reaction evidence="23">
        <text>N(omega)-methyl-L-arginine + pyruvate = 5-(3-methylguanidino)-2-oxopentanoate + L-alanine</text>
        <dbReference type="Rhea" id="RHEA:77319"/>
        <dbReference type="ChEBI" id="CHEBI:15361"/>
        <dbReference type="ChEBI" id="CHEBI:57972"/>
        <dbReference type="ChEBI" id="CHEBI:114953"/>
        <dbReference type="ChEBI" id="CHEBI:197314"/>
    </reaction>
</comment>
<dbReference type="EC" id="2.6.1.44" evidence="5"/>
<comment type="catalytic activity">
    <reaction evidence="19">
        <text>(2S)-2-aminobutanoate + glyoxylate = 2-oxobutanoate + glycine</text>
        <dbReference type="Rhea" id="RHEA:77339"/>
        <dbReference type="ChEBI" id="CHEBI:16763"/>
        <dbReference type="ChEBI" id="CHEBI:36655"/>
        <dbReference type="ChEBI" id="CHEBI:57305"/>
        <dbReference type="ChEBI" id="CHEBI:74359"/>
    </reaction>
</comment>
<evidence type="ECO:0000256" key="18">
    <source>
        <dbReference type="ARBA" id="ARBA00043669"/>
    </source>
</evidence>
<evidence type="ECO:0000256" key="3">
    <source>
        <dbReference type="ARBA" id="ARBA00008954"/>
    </source>
</evidence>
<comment type="catalytic activity">
    <reaction evidence="11">
        <text>glyoxylate + L-alanine = glycine + pyruvate</text>
        <dbReference type="Rhea" id="RHEA:24248"/>
        <dbReference type="ChEBI" id="CHEBI:15361"/>
        <dbReference type="ChEBI" id="CHEBI:36655"/>
        <dbReference type="ChEBI" id="CHEBI:57305"/>
        <dbReference type="ChEBI" id="CHEBI:57972"/>
        <dbReference type="EC" id="2.6.1.44"/>
    </reaction>
    <physiologicalReaction direction="left-to-right" evidence="11">
        <dbReference type="Rhea" id="RHEA:24249"/>
    </physiologicalReaction>
</comment>
<evidence type="ECO:0000256" key="8">
    <source>
        <dbReference type="ARBA" id="ARBA00022898"/>
    </source>
</evidence>
<dbReference type="SUPFAM" id="SSF53383">
    <property type="entry name" value="PLP-dependent transferases"/>
    <property type="match status" value="1"/>
</dbReference>
<comment type="catalytic activity">
    <reaction evidence="31">
        <text>N(omega),N(omega)-dimethyl-L-arginine + glyoxylate = 5-(3,3-dimethylguanidino)-2-oxopentanoate + glycine</text>
        <dbReference type="Rhea" id="RHEA:77311"/>
        <dbReference type="ChEBI" id="CHEBI:36655"/>
        <dbReference type="ChEBI" id="CHEBI:57305"/>
        <dbReference type="ChEBI" id="CHEBI:58326"/>
        <dbReference type="ChEBI" id="CHEBI:197301"/>
    </reaction>
</comment>
<sequence>MHLNSFVIRAVTPLRVNEVVRQMTTFIPELPPCDEKPRPYQGKPWAEIMALRKRHLNPSLSSNLFYKEPLLLTQGHMQWLWDHKGKRYLDMFAGIVTVSVGHCHPKVVAAAENQLKQLWHTSNVYLYPAVHEFAEKLAAKMPGDLKVCYFTNSGSEANDLAMMMARLYTGAYDIIALRNAYHGMSPYCASMCAVGNYKHHIPSSFGVFHAMNPDPYRGVWGGSKCRDSPVQTDRICSCGTECQAASHYADQLSELVQQCVSKKRVAAFFAESIQGVGGTVQYPRGYLKKAFNLIKNKGGLFVADEVQTGFGRTGDNYWGFESHGIMPDIVTMAKGIGNGFPLAAVITTPEIAKALDAASFFNTFGGNPIATAVGSAVVDVLDEDRCMEKSCVIGTRLLHSLESLRKEYSVVGDVRGKGLMTGVELVESKETKVPLAAAKVNAILQDCREMGLLIGKGGQHGHVLRIKPPMCITEADVDFTEAVLRKAIARVTQH</sequence>
<dbReference type="EC" id="2.6.1.40" evidence="12"/>
<evidence type="ECO:0000256" key="22">
    <source>
        <dbReference type="ARBA" id="ARBA00043751"/>
    </source>
</evidence>
<evidence type="ECO:0000256" key="14">
    <source>
        <dbReference type="ARBA" id="ARBA00041662"/>
    </source>
</evidence>
<comment type="catalytic activity">
    <reaction evidence="18">
        <text>N(omega),N(omega)-dimethyl-L-arginine + pyruvate = 5-(3,3-dimethylguanidino)-2-oxopentanoate + L-alanine</text>
        <dbReference type="Rhea" id="RHEA:77303"/>
        <dbReference type="ChEBI" id="CHEBI:15361"/>
        <dbReference type="ChEBI" id="CHEBI:57972"/>
        <dbReference type="ChEBI" id="CHEBI:58326"/>
        <dbReference type="ChEBI" id="CHEBI:197301"/>
    </reaction>
</comment>
<dbReference type="PANTHER" id="PTHR45688">
    <property type="match status" value="1"/>
</dbReference>
<evidence type="ECO:0000256" key="2">
    <source>
        <dbReference type="ARBA" id="ARBA00004173"/>
    </source>
</evidence>
<dbReference type="GO" id="GO:0030170">
    <property type="term" value="F:pyridoxal phosphate binding"/>
    <property type="evidence" value="ECO:0007669"/>
    <property type="project" value="InterPro"/>
</dbReference>
<keyword evidence="10" id="KW-0496">Mitochondrion</keyword>
<dbReference type="GO" id="GO:0047305">
    <property type="term" value="F:(R)-3-amino-2-methylpropionate-pyruvate transaminase activity"/>
    <property type="evidence" value="ECO:0007669"/>
    <property type="project" value="UniProtKB-EC"/>
</dbReference>
<comment type="subcellular location">
    <subcellularLocation>
        <location evidence="2">Mitochondrion</location>
    </subcellularLocation>
</comment>
<evidence type="ECO:0000256" key="1">
    <source>
        <dbReference type="ARBA" id="ARBA00001933"/>
    </source>
</evidence>
<dbReference type="InterPro" id="IPR015422">
    <property type="entry name" value="PyrdxlP-dep_Trfase_small"/>
</dbReference>
<evidence type="ECO:0000256" key="39">
    <source>
        <dbReference type="RuleBase" id="RU003560"/>
    </source>
</evidence>
<organism evidence="40">
    <name type="scientific">Hyalomma excavatum</name>
    <dbReference type="NCBI Taxonomy" id="257692"/>
    <lineage>
        <taxon>Eukaryota</taxon>
        <taxon>Metazoa</taxon>
        <taxon>Ecdysozoa</taxon>
        <taxon>Arthropoda</taxon>
        <taxon>Chelicerata</taxon>
        <taxon>Arachnida</taxon>
        <taxon>Acari</taxon>
        <taxon>Parasitiformes</taxon>
        <taxon>Ixodida</taxon>
        <taxon>Ixodoidea</taxon>
        <taxon>Ixodidae</taxon>
        <taxon>Hyalomminae</taxon>
        <taxon>Hyalomma</taxon>
    </lineage>
</organism>
<evidence type="ECO:0000256" key="24">
    <source>
        <dbReference type="ARBA" id="ARBA00043777"/>
    </source>
</evidence>
<evidence type="ECO:0000256" key="33">
    <source>
        <dbReference type="ARBA" id="ARBA00048500"/>
    </source>
</evidence>
<evidence type="ECO:0000256" key="11">
    <source>
        <dbReference type="ARBA" id="ARBA00033660"/>
    </source>
</evidence>
<evidence type="ECO:0000256" key="10">
    <source>
        <dbReference type="ARBA" id="ARBA00023128"/>
    </source>
</evidence>
<dbReference type="GO" id="GO:0019481">
    <property type="term" value="P:L-alanine catabolic process, by transamination"/>
    <property type="evidence" value="ECO:0007669"/>
    <property type="project" value="TreeGrafter"/>
</dbReference>
<evidence type="ECO:0000256" key="35">
    <source>
        <dbReference type="ARBA" id="ARBA00048760"/>
    </source>
</evidence>
<comment type="catalytic activity">
    <reaction evidence="35">
        <text>N(omega)-methyl-L-arginine + glyoxylate = 5-(3-methylguanidino)-2-oxopentanoate + glycine</text>
        <dbReference type="Rhea" id="RHEA:77323"/>
        <dbReference type="ChEBI" id="CHEBI:36655"/>
        <dbReference type="ChEBI" id="CHEBI:57305"/>
        <dbReference type="ChEBI" id="CHEBI:114953"/>
        <dbReference type="ChEBI" id="CHEBI:197314"/>
    </reaction>
</comment>
<comment type="function">
    <text evidence="38">Multifunctional aminotransferase with a broad substrate specificity. Catalyzes the conversion of glyoxylate to glycine using alanine as the amino donor. Catalyzes metabolism of not L- but the D-isomer of D-beta-aminoisobutyric acid to generate 2-methyl-3-oxopropanoate and alanine. Catalyzes the transfer of the amino group from beta-alanine to pyruvate to yield L-alanine and 3-oxopropanoate. Can metabolize NG-monomethyl-L-arginine (NMMA), asymmetric NG,NG-dimethyl-L-arginine (ADMA) and symmetric NG,N'G-dimethyl-L-arginine (SDMA). ADMA is a potent inhibitor of nitric-oxide (NO) synthase, and this activity provides mechanism through which the kidney regulates blood pressure.</text>
</comment>
<evidence type="ECO:0000256" key="5">
    <source>
        <dbReference type="ARBA" id="ARBA00013049"/>
    </source>
</evidence>
<evidence type="ECO:0000256" key="15">
    <source>
        <dbReference type="ARBA" id="ARBA00041845"/>
    </source>
</evidence>
<keyword evidence="8 39" id="KW-0663">Pyridoxal phosphate</keyword>
<evidence type="ECO:0000256" key="16">
    <source>
        <dbReference type="ARBA" id="ARBA00042611"/>
    </source>
</evidence>
<evidence type="ECO:0000256" key="28">
    <source>
        <dbReference type="ARBA" id="ARBA00044055"/>
    </source>
</evidence>
<comment type="cofactor">
    <cofactor evidence="1">
        <name>pyridoxal 5'-phosphate</name>
        <dbReference type="ChEBI" id="CHEBI:597326"/>
    </cofactor>
</comment>
<evidence type="ECO:0000256" key="32">
    <source>
        <dbReference type="ARBA" id="ARBA00048264"/>
    </source>
</evidence>
<evidence type="ECO:0000256" key="34">
    <source>
        <dbReference type="ARBA" id="ARBA00048560"/>
    </source>
</evidence>
<comment type="catalytic activity">
    <reaction evidence="20">
        <text>(R)-3-amino-2-methylpropanoate + pyruvate = 2-methyl-3-oxopropanoate + L-alanine</text>
        <dbReference type="Rhea" id="RHEA:18393"/>
        <dbReference type="ChEBI" id="CHEBI:15361"/>
        <dbReference type="ChEBI" id="CHEBI:57700"/>
        <dbReference type="ChEBI" id="CHEBI:57731"/>
        <dbReference type="ChEBI" id="CHEBI:57972"/>
        <dbReference type="EC" id="2.6.1.40"/>
    </reaction>
    <physiologicalReaction direction="left-to-right" evidence="20">
        <dbReference type="Rhea" id="RHEA:18394"/>
    </physiologicalReaction>
</comment>
<reference evidence="40" key="1">
    <citation type="journal article" date="2017" name="Ticks Tick Borne Dis.">
        <title>An insight into the sialome of Hyalomma excavatum.</title>
        <authorList>
            <person name="Ribeiro J.M."/>
            <person name="Slovak M."/>
            <person name="Francischetti I.M."/>
        </authorList>
    </citation>
    <scope>NUCLEOTIDE SEQUENCE</scope>
    <source>
        <strain evidence="40">Samish</strain>
        <tissue evidence="40">Salivary glands</tissue>
    </source>
</reference>
<dbReference type="EC" id="2.6.1.18" evidence="28"/>
<dbReference type="GO" id="GO:0005739">
    <property type="term" value="C:mitochondrion"/>
    <property type="evidence" value="ECO:0007669"/>
    <property type="project" value="UniProtKB-SubCell"/>
</dbReference>
<dbReference type="InterPro" id="IPR005814">
    <property type="entry name" value="Aminotrans_3"/>
</dbReference>
<evidence type="ECO:0000256" key="6">
    <source>
        <dbReference type="ARBA" id="ARBA00022576"/>
    </source>
</evidence>
<dbReference type="InterPro" id="IPR015424">
    <property type="entry name" value="PyrdxlP-dep_Trfase"/>
</dbReference>
<evidence type="ECO:0000256" key="37">
    <source>
        <dbReference type="ARBA" id="ARBA00049480"/>
    </source>
</evidence>
<dbReference type="FunFam" id="3.40.640.10:FF:000055">
    <property type="entry name" value="Alanine--glyoxylate aminotransferase 2, mitochondrial"/>
    <property type="match status" value="1"/>
</dbReference>
<dbReference type="GO" id="GO:0016223">
    <property type="term" value="F:beta-alanine:pyruvate transaminase activity"/>
    <property type="evidence" value="ECO:0007669"/>
    <property type="project" value="UniProtKB-EC"/>
</dbReference>
<evidence type="ECO:0000256" key="17">
    <source>
        <dbReference type="ARBA" id="ARBA00042669"/>
    </source>
</evidence>
<dbReference type="Gene3D" id="3.40.640.10">
    <property type="entry name" value="Type I PLP-dependent aspartate aminotransferase-like (Major domain)"/>
    <property type="match status" value="1"/>
</dbReference>
<dbReference type="GO" id="GO:0008453">
    <property type="term" value="F:alanine-glyoxylate transaminase activity"/>
    <property type="evidence" value="ECO:0007669"/>
    <property type="project" value="UniProtKB-EC"/>
</dbReference>
<evidence type="ECO:0000256" key="4">
    <source>
        <dbReference type="ARBA" id="ARBA00011881"/>
    </source>
</evidence>
<keyword evidence="9" id="KW-0809">Transit peptide</keyword>
<evidence type="ECO:0000256" key="31">
    <source>
        <dbReference type="ARBA" id="ARBA00047892"/>
    </source>
</evidence>
<evidence type="ECO:0000256" key="38">
    <source>
        <dbReference type="ARBA" id="ARBA00058068"/>
    </source>
</evidence>
<dbReference type="Gene3D" id="3.90.1150.10">
    <property type="entry name" value="Aspartate Aminotransferase, domain 1"/>
    <property type="match status" value="1"/>
</dbReference>
<protein>
    <recommendedName>
        <fullName evidence="13">Alanine--glyoxylate aminotransferase 2, mitochondrial</fullName>
        <ecNumber evidence="28">2.6.1.18</ecNumber>
        <ecNumber evidence="12">2.6.1.40</ecNumber>
        <ecNumber evidence="5">2.6.1.44</ecNumber>
    </recommendedName>
    <alternativeName>
        <fullName evidence="14">(R)-3-amino-2-methylpropionate--pyruvate transaminase</fullName>
    </alternativeName>
    <alternativeName>
        <fullName evidence="16">Beta-ALAAT II</fullName>
    </alternativeName>
    <alternativeName>
        <fullName evidence="17">Beta-alanine-pyruvate aminotransferase</fullName>
    </alternativeName>
    <alternativeName>
        <fullName evidence="30">D-3-aminoisobutyrate-pyruvate aminotransferase</fullName>
    </alternativeName>
    <alternativeName>
        <fullName evidence="15">D-AIBAT</fullName>
    </alternativeName>
    <alternativeName>
        <fullName evidence="29">D-beta-aminoisobutyrate-pyruvate aminotransferase</fullName>
    </alternativeName>
</protein>
<evidence type="ECO:0000256" key="20">
    <source>
        <dbReference type="ARBA" id="ARBA00043726"/>
    </source>
</evidence>
<dbReference type="EMBL" id="GEFH01004846">
    <property type="protein sequence ID" value="JAP63735.1"/>
    <property type="molecule type" value="mRNA"/>
</dbReference>
<evidence type="ECO:0000256" key="26">
    <source>
        <dbReference type="ARBA" id="ARBA00043825"/>
    </source>
</evidence>
<comment type="similarity">
    <text evidence="3 39">Belongs to the class-III pyridoxal-phosphate-dependent aminotransferase family.</text>
</comment>
<evidence type="ECO:0000256" key="9">
    <source>
        <dbReference type="ARBA" id="ARBA00022946"/>
    </source>
</evidence>
<keyword evidence="6 40" id="KW-0032">Aminotransferase</keyword>
<comment type="catalytic activity">
    <reaction evidence="36">
        <text>oxaloacetate + L-alanine = L-aspartate + pyruvate</text>
        <dbReference type="Rhea" id="RHEA:77347"/>
        <dbReference type="ChEBI" id="CHEBI:15361"/>
        <dbReference type="ChEBI" id="CHEBI:16452"/>
        <dbReference type="ChEBI" id="CHEBI:29991"/>
        <dbReference type="ChEBI" id="CHEBI:57972"/>
    </reaction>
</comment>
<evidence type="ECO:0000256" key="29">
    <source>
        <dbReference type="ARBA" id="ARBA00044257"/>
    </source>
</evidence>
<comment type="catalytic activity">
    <reaction evidence="22">
        <text>2-oxobutanoate + L-alanine = (2S)-2-aminobutanoate + pyruvate</text>
        <dbReference type="Rhea" id="RHEA:77355"/>
        <dbReference type="ChEBI" id="CHEBI:15361"/>
        <dbReference type="ChEBI" id="CHEBI:16763"/>
        <dbReference type="ChEBI" id="CHEBI:57972"/>
        <dbReference type="ChEBI" id="CHEBI:74359"/>
        <dbReference type="EC" id="2.6.1.44"/>
    </reaction>
</comment>
<proteinExistence type="evidence at transcript level"/>
<dbReference type="InterPro" id="IPR015421">
    <property type="entry name" value="PyrdxlP-dep_Trfase_major"/>
</dbReference>
<evidence type="ECO:0000256" key="19">
    <source>
        <dbReference type="ARBA" id="ARBA00043679"/>
    </source>
</evidence>
<evidence type="ECO:0000256" key="25">
    <source>
        <dbReference type="ARBA" id="ARBA00043798"/>
    </source>
</evidence>
<dbReference type="PANTHER" id="PTHR45688:SF3">
    <property type="entry name" value="ALANINE--GLYOXYLATE AMINOTRANSFERASE 2, MITOCHONDRIAL"/>
    <property type="match status" value="1"/>
</dbReference>
<evidence type="ECO:0000256" key="7">
    <source>
        <dbReference type="ARBA" id="ARBA00022679"/>
    </source>
</evidence>
<evidence type="ECO:0000256" key="23">
    <source>
        <dbReference type="ARBA" id="ARBA00043758"/>
    </source>
</evidence>
<comment type="catalytic activity">
    <reaction evidence="24">
        <text>L-ornithine + pyruvate = 5-amino-2-oxopentanoate + L-alanine</text>
        <dbReference type="Rhea" id="RHEA:77327"/>
        <dbReference type="ChEBI" id="CHEBI:15361"/>
        <dbReference type="ChEBI" id="CHEBI:46911"/>
        <dbReference type="ChEBI" id="CHEBI:57972"/>
        <dbReference type="ChEBI" id="CHEBI:58802"/>
    </reaction>
</comment>
<dbReference type="Pfam" id="PF00202">
    <property type="entry name" value="Aminotran_3"/>
    <property type="match status" value="1"/>
</dbReference>
<dbReference type="PIRSF" id="PIRSF000521">
    <property type="entry name" value="Transaminase_4ab_Lys_Orn"/>
    <property type="match status" value="1"/>
</dbReference>
<keyword evidence="7 40" id="KW-0808">Transferase</keyword>
<dbReference type="AlphaFoldDB" id="A0A131XCA0"/>
<evidence type="ECO:0000256" key="27">
    <source>
        <dbReference type="ARBA" id="ARBA00043826"/>
    </source>
</evidence>
<dbReference type="InterPro" id="IPR049704">
    <property type="entry name" value="Aminotrans_3_PPA_site"/>
</dbReference>
<evidence type="ECO:0000256" key="30">
    <source>
        <dbReference type="ARBA" id="ARBA00044258"/>
    </source>
</evidence>
<dbReference type="GO" id="GO:0009436">
    <property type="term" value="P:glyoxylate catabolic process"/>
    <property type="evidence" value="ECO:0007669"/>
    <property type="project" value="TreeGrafter"/>
</dbReference>
<evidence type="ECO:0000256" key="21">
    <source>
        <dbReference type="ARBA" id="ARBA00043749"/>
    </source>
</evidence>
<comment type="catalytic activity">
    <reaction evidence="25">
        <text>N(omega),N('omega)-dimethyl-L-arginine + pyruvate = 5-(3,3'-dimethylguanidino)-2-oxopentanoate + L-alanine</text>
        <dbReference type="Rhea" id="RHEA:77307"/>
        <dbReference type="ChEBI" id="CHEBI:15361"/>
        <dbReference type="ChEBI" id="CHEBI:57972"/>
        <dbReference type="ChEBI" id="CHEBI:197308"/>
        <dbReference type="ChEBI" id="CHEBI:197310"/>
    </reaction>
</comment>
<comment type="catalytic activity">
    <reaction evidence="37">
        <text>N(omega),N('omega)-dimethyl-L-arginine + glyoxylate = 5-(3,3'-dimethylguanidino)-2-oxopentanoate + glycine</text>
        <dbReference type="Rhea" id="RHEA:77315"/>
        <dbReference type="ChEBI" id="CHEBI:36655"/>
        <dbReference type="ChEBI" id="CHEBI:57305"/>
        <dbReference type="ChEBI" id="CHEBI:197308"/>
        <dbReference type="ChEBI" id="CHEBI:197310"/>
    </reaction>
</comment>
<comment type="subunit">
    <text evidence="4">Homotetramer.</text>
</comment>
<comment type="catalytic activity">
    <reaction evidence="32">
        <text>L-ornithine + glyoxylate = 5-amino-2-oxopentanoate + glycine</text>
        <dbReference type="Rhea" id="RHEA:77331"/>
        <dbReference type="ChEBI" id="CHEBI:36655"/>
        <dbReference type="ChEBI" id="CHEBI:46911"/>
        <dbReference type="ChEBI" id="CHEBI:57305"/>
        <dbReference type="ChEBI" id="CHEBI:58802"/>
    </reaction>
</comment>
<dbReference type="CDD" id="cd00610">
    <property type="entry name" value="OAT_like"/>
    <property type="match status" value="1"/>
</dbReference>
<name>A0A131XCA0_9ACAR</name>